<protein>
    <recommendedName>
        <fullName evidence="2">Ig-like domain-containing protein</fullName>
    </recommendedName>
</protein>
<dbReference type="PROSITE" id="PS50835">
    <property type="entry name" value="IG_LIKE"/>
    <property type="match status" value="1"/>
</dbReference>
<keyword evidence="1" id="KW-0393">Immunoglobulin domain</keyword>
<feature type="domain" description="Ig-like" evidence="2">
    <location>
        <begin position="9"/>
        <end position="107"/>
    </location>
</feature>
<sequence length="121" mass="13132">MIWTPLLSPHSLARSSSQGVVIQETSRTTNPGETITLTCGSSAGAVTTSNYLDWFQQKPNQVPRGLIGDNTYGNPNVPERFSGSLRAGKAVLTITGAQPEDEAFYYCALWSTDHCHSDRAQ</sequence>
<dbReference type="InterPro" id="IPR013783">
    <property type="entry name" value="Ig-like_fold"/>
</dbReference>
<accession>A0A8D2E3Z8</accession>
<organism evidence="3 4">
    <name type="scientific">Theropithecus gelada</name>
    <name type="common">Gelada baboon</name>
    <dbReference type="NCBI Taxonomy" id="9565"/>
    <lineage>
        <taxon>Eukaryota</taxon>
        <taxon>Metazoa</taxon>
        <taxon>Chordata</taxon>
        <taxon>Craniata</taxon>
        <taxon>Vertebrata</taxon>
        <taxon>Euteleostomi</taxon>
        <taxon>Mammalia</taxon>
        <taxon>Eutheria</taxon>
        <taxon>Euarchontoglires</taxon>
        <taxon>Primates</taxon>
        <taxon>Haplorrhini</taxon>
        <taxon>Catarrhini</taxon>
        <taxon>Cercopithecidae</taxon>
        <taxon>Cercopithecinae</taxon>
        <taxon>Theropithecus</taxon>
    </lineage>
</organism>
<dbReference type="SMART" id="SM00406">
    <property type="entry name" value="IGv"/>
    <property type="match status" value="1"/>
</dbReference>
<dbReference type="Ensembl" id="ENSTGET00000000722.1">
    <property type="protein sequence ID" value="ENSTGEP00000000542.1"/>
    <property type="gene ID" value="ENSTGEG00000000543.1"/>
</dbReference>
<evidence type="ECO:0000313" key="3">
    <source>
        <dbReference type="Ensembl" id="ENSTGEP00000000542.1"/>
    </source>
</evidence>
<evidence type="ECO:0000259" key="2">
    <source>
        <dbReference type="PROSITE" id="PS50835"/>
    </source>
</evidence>
<evidence type="ECO:0000313" key="4">
    <source>
        <dbReference type="Proteomes" id="UP000694411"/>
    </source>
</evidence>
<evidence type="ECO:0000256" key="1">
    <source>
        <dbReference type="ARBA" id="ARBA00023319"/>
    </source>
</evidence>
<reference evidence="3" key="1">
    <citation type="submission" date="2018-05" db="EMBL/GenBank/DDBJ databases">
        <title>Whole genome of Theropithecus gelada.</title>
        <authorList>
            <person name="Chiou K.L."/>
            <person name="Snyder-Mackler N."/>
        </authorList>
    </citation>
    <scope>NUCLEOTIDE SEQUENCE [LARGE SCALE GENOMIC DNA]</scope>
</reference>
<dbReference type="Proteomes" id="UP000694411">
    <property type="component" value="Chromosome 10"/>
</dbReference>
<dbReference type="Gene3D" id="2.60.40.10">
    <property type="entry name" value="Immunoglobulins"/>
    <property type="match status" value="1"/>
</dbReference>
<name>A0A8D2E3Z8_THEGE</name>
<dbReference type="InterPro" id="IPR007110">
    <property type="entry name" value="Ig-like_dom"/>
</dbReference>
<dbReference type="InterPro" id="IPR050150">
    <property type="entry name" value="IgV_Light_Chain"/>
</dbReference>
<reference evidence="3" key="2">
    <citation type="submission" date="2025-08" db="UniProtKB">
        <authorList>
            <consortium name="Ensembl"/>
        </authorList>
    </citation>
    <scope>IDENTIFICATION</scope>
</reference>
<dbReference type="InterPro" id="IPR003599">
    <property type="entry name" value="Ig_sub"/>
</dbReference>
<keyword evidence="4" id="KW-1185">Reference proteome</keyword>
<dbReference type="PANTHER" id="PTHR23267">
    <property type="entry name" value="IMMUNOGLOBULIN LIGHT CHAIN"/>
    <property type="match status" value="1"/>
</dbReference>
<reference evidence="3" key="3">
    <citation type="submission" date="2025-09" db="UniProtKB">
        <authorList>
            <consortium name="Ensembl"/>
        </authorList>
    </citation>
    <scope>IDENTIFICATION</scope>
</reference>
<dbReference type="Pfam" id="PF07686">
    <property type="entry name" value="V-set"/>
    <property type="match status" value="1"/>
</dbReference>
<dbReference type="GO" id="GO:0005576">
    <property type="term" value="C:extracellular region"/>
    <property type="evidence" value="ECO:0007669"/>
    <property type="project" value="UniProtKB-ARBA"/>
</dbReference>
<dbReference type="SUPFAM" id="SSF48726">
    <property type="entry name" value="Immunoglobulin"/>
    <property type="match status" value="1"/>
</dbReference>
<dbReference type="InterPro" id="IPR013106">
    <property type="entry name" value="Ig_V-set"/>
</dbReference>
<proteinExistence type="predicted"/>
<dbReference type="AlphaFoldDB" id="A0A8D2E3Z8"/>
<dbReference type="SMART" id="SM00409">
    <property type="entry name" value="IG"/>
    <property type="match status" value="1"/>
</dbReference>
<dbReference type="InterPro" id="IPR036179">
    <property type="entry name" value="Ig-like_dom_sf"/>
</dbReference>